<protein>
    <submittedName>
        <fullName evidence="1">Uncharacterized protein</fullName>
    </submittedName>
</protein>
<dbReference type="EMBL" id="RJVU01037554">
    <property type="protein sequence ID" value="ROL46556.1"/>
    <property type="molecule type" value="Genomic_DNA"/>
</dbReference>
<evidence type="ECO:0000313" key="2">
    <source>
        <dbReference type="Proteomes" id="UP000281406"/>
    </source>
</evidence>
<gene>
    <name evidence="1" type="ORF">DPX16_21740</name>
</gene>
<comment type="caution">
    <text evidence="1">The sequence shown here is derived from an EMBL/GenBank/DDBJ whole genome shotgun (WGS) entry which is preliminary data.</text>
</comment>
<accession>A0A3N0YJZ1</accession>
<name>A0A3N0YJZ1_ANAGA</name>
<dbReference type="Proteomes" id="UP000281406">
    <property type="component" value="Unassembled WGS sequence"/>
</dbReference>
<evidence type="ECO:0000313" key="1">
    <source>
        <dbReference type="EMBL" id="ROL46556.1"/>
    </source>
</evidence>
<organism evidence="1 2">
    <name type="scientific">Anabarilius grahami</name>
    <name type="common">Kanglang fish</name>
    <name type="synonym">Barilius grahami</name>
    <dbReference type="NCBI Taxonomy" id="495550"/>
    <lineage>
        <taxon>Eukaryota</taxon>
        <taxon>Metazoa</taxon>
        <taxon>Chordata</taxon>
        <taxon>Craniata</taxon>
        <taxon>Vertebrata</taxon>
        <taxon>Euteleostomi</taxon>
        <taxon>Actinopterygii</taxon>
        <taxon>Neopterygii</taxon>
        <taxon>Teleostei</taxon>
        <taxon>Ostariophysi</taxon>
        <taxon>Cypriniformes</taxon>
        <taxon>Xenocyprididae</taxon>
        <taxon>Xenocypridinae</taxon>
        <taxon>Xenocypridinae incertae sedis</taxon>
        <taxon>Anabarilius</taxon>
    </lineage>
</organism>
<dbReference type="AlphaFoldDB" id="A0A3N0YJZ1"/>
<sequence>MVAKPVSLYSAWYGRPVVSLKYREDMNYITVDGCSSQEKEEVEKSRKRQTQRDFNWHVGAGRLAKHLGTLKGSWMAGRRGADDTQRHSQQMRRTLGILEDAGDSAADEEGDECQVCVVSILVRECVVIG</sequence>
<keyword evidence="2" id="KW-1185">Reference proteome</keyword>
<reference evidence="1 2" key="1">
    <citation type="submission" date="2018-10" db="EMBL/GenBank/DDBJ databases">
        <title>Genome assembly for a Yunnan-Guizhou Plateau 3E fish, Anabarilius grahami (Regan), and its evolutionary and genetic applications.</title>
        <authorList>
            <person name="Jiang W."/>
        </authorList>
    </citation>
    <scope>NUCLEOTIDE SEQUENCE [LARGE SCALE GENOMIC DNA]</scope>
    <source>
        <strain evidence="1">AG-KIZ</strain>
        <tissue evidence="1">Muscle</tissue>
    </source>
</reference>
<proteinExistence type="predicted"/>